<feature type="compositionally biased region" description="Polar residues" evidence="1">
    <location>
        <begin position="1"/>
        <end position="12"/>
    </location>
</feature>
<dbReference type="EMBL" id="GG679899">
    <property type="protein sequence ID" value="EER07431.1"/>
    <property type="molecule type" value="Genomic_DNA"/>
</dbReference>
<dbReference type="GeneID" id="9041175"/>
<keyword evidence="3" id="KW-1185">Reference proteome</keyword>
<dbReference type="AlphaFoldDB" id="C5L7G9"/>
<feature type="non-terminal residue" evidence="2">
    <location>
        <position position="1"/>
    </location>
</feature>
<sequence length="57" mass="6575">FLPWQSIITTSTQKDEPKKPSRRAFADSVRGKCAFKTPERAARYERRNNLHIAAVTK</sequence>
<dbReference type="Proteomes" id="UP000007800">
    <property type="component" value="Unassembled WGS sequence"/>
</dbReference>
<dbReference type="InParanoid" id="C5L7G9"/>
<evidence type="ECO:0000313" key="3">
    <source>
        <dbReference type="Proteomes" id="UP000007800"/>
    </source>
</evidence>
<dbReference type="RefSeq" id="XP_002775615.1">
    <property type="nucleotide sequence ID" value="XM_002775569.1"/>
</dbReference>
<protein>
    <submittedName>
        <fullName evidence="2">Uncharacterized protein</fullName>
    </submittedName>
</protein>
<evidence type="ECO:0000313" key="2">
    <source>
        <dbReference type="EMBL" id="EER07431.1"/>
    </source>
</evidence>
<proteinExistence type="predicted"/>
<name>C5L7G9_PERM5</name>
<evidence type="ECO:0000256" key="1">
    <source>
        <dbReference type="SAM" id="MobiDB-lite"/>
    </source>
</evidence>
<gene>
    <name evidence="2" type="ORF">Pmar_PMAR020593</name>
</gene>
<accession>C5L7G9</accession>
<feature type="region of interest" description="Disordered" evidence="1">
    <location>
        <begin position="1"/>
        <end position="27"/>
    </location>
</feature>
<organism evidence="3">
    <name type="scientific">Perkinsus marinus (strain ATCC 50983 / TXsc)</name>
    <dbReference type="NCBI Taxonomy" id="423536"/>
    <lineage>
        <taxon>Eukaryota</taxon>
        <taxon>Sar</taxon>
        <taxon>Alveolata</taxon>
        <taxon>Perkinsozoa</taxon>
        <taxon>Perkinsea</taxon>
        <taxon>Perkinsida</taxon>
        <taxon>Perkinsidae</taxon>
        <taxon>Perkinsus</taxon>
    </lineage>
</organism>
<reference evidence="2 3" key="1">
    <citation type="submission" date="2008-07" db="EMBL/GenBank/DDBJ databases">
        <authorList>
            <person name="El-Sayed N."/>
            <person name="Caler E."/>
            <person name="Inman J."/>
            <person name="Amedeo P."/>
            <person name="Hass B."/>
            <person name="Wortman J."/>
        </authorList>
    </citation>
    <scope>NUCLEOTIDE SEQUENCE [LARGE SCALE GENOMIC DNA]</scope>
    <source>
        <strain evidence="3">ATCC 50983 / TXsc</strain>
    </source>
</reference>